<keyword evidence="4 5" id="KW-0949">S-adenosyl-L-methionine</keyword>
<reference evidence="9" key="2">
    <citation type="submission" date="2024-08" db="UniProtKB">
        <authorList>
            <consortium name="EnsemblMetazoa"/>
        </authorList>
    </citation>
    <scope>IDENTIFICATION</scope>
</reference>
<dbReference type="Pfam" id="PF06859">
    <property type="entry name" value="Bin3"/>
    <property type="match status" value="1"/>
</dbReference>
<evidence type="ECO:0000256" key="3">
    <source>
        <dbReference type="ARBA" id="ARBA00022679"/>
    </source>
</evidence>
<dbReference type="Proteomes" id="UP000019118">
    <property type="component" value="Unassembled WGS sequence"/>
</dbReference>
<dbReference type="GO" id="GO:0032259">
    <property type="term" value="P:methylation"/>
    <property type="evidence" value="ECO:0007669"/>
    <property type="project" value="UniProtKB-KW"/>
</dbReference>
<dbReference type="InterPro" id="IPR024160">
    <property type="entry name" value="BIN3_SAM-bd_dom"/>
</dbReference>
<dbReference type="KEGG" id="dpa:109539852"/>
<evidence type="ECO:0000259" key="7">
    <source>
        <dbReference type="PROSITE" id="PS51515"/>
    </source>
</evidence>
<accession>N6U3M5</accession>
<dbReference type="InterPro" id="IPR029063">
    <property type="entry name" value="SAM-dependent_MTases_sf"/>
</dbReference>
<dbReference type="GO" id="GO:0008171">
    <property type="term" value="F:O-methyltransferase activity"/>
    <property type="evidence" value="ECO:0007669"/>
    <property type="project" value="UniProtKB-UniRule"/>
</dbReference>
<evidence type="ECO:0000256" key="1">
    <source>
        <dbReference type="ARBA" id="ARBA00008361"/>
    </source>
</evidence>
<sequence length="235" mass="26700">MNELEFKCGNPGASKFGNFINYYQFHPPDERISMLAPEIWSSAFKAARGCALDVGCNSGDLTVALKDFLTNVVDTPISILGVDVDPVLIRRACEKQSPRNLTFKCLDIMSDTGDIFTDFLKPRNRTRFDIVFCFSITMWIHLNHGDDGLRKFLAKVASLSDFLVIEPQPWKCYRTAVKRLKLGKAEFPNFKALQLRNNVESEIETFIVDKCGLEKVGESGLTKWGRKLLFFKRNT</sequence>
<dbReference type="EMBL" id="KB741018">
    <property type="protein sequence ID" value="ENN75221.1"/>
    <property type="molecule type" value="Genomic_DNA"/>
</dbReference>
<proteinExistence type="inferred from homology"/>
<dbReference type="HOGENOM" id="CLU_082749_0_0_1"/>
<reference evidence="8 10" key="1">
    <citation type="journal article" date="2013" name="Genome Biol.">
        <title>Draft genome of the mountain pine beetle, Dendroctonus ponderosae Hopkins, a major forest pest.</title>
        <authorList>
            <person name="Keeling C.I."/>
            <person name="Yuen M.M."/>
            <person name="Liao N.Y."/>
            <person name="Docking T.R."/>
            <person name="Chan S.K."/>
            <person name="Taylor G.A."/>
            <person name="Palmquist D.L."/>
            <person name="Jackman S.D."/>
            <person name="Nguyen A."/>
            <person name="Li M."/>
            <person name="Henderson H."/>
            <person name="Janes J.K."/>
            <person name="Zhao Y."/>
            <person name="Pandoh P."/>
            <person name="Moore R."/>
            <person name="Sperling F.A."/>
            <person name="Huber D.P."/>
            <person name="Birol I."/>
            <person name="Jones S.J."/>
            <person name="Bohlmann J."/>
        </authorList>
    </citation>
    <scope>NUCLEOTIDE SEQUENCE</scope>
</reference>
<dbReference type="GO" id="GO:0005737">
    <property type="term" value="C:cytoplasm"/>
    <property type="evidence" value="ECO:0007669"/>
    <property type="project" value="TreeGrafter"/>
</dbReference>
<evidence type="ECO:0000256" key="4">
    <source>
        <dbReference type="ARBA" id="ARBA00022691"/>
    </source>
</evidence>
<evidence type="ECO:0000256" key="5">
    <source>
        <dbReference type="PROSITE-ProRule" id="PRU00848"/>
    </source>
</evidence>
<dbReference type="SUPFAM" id="SSF53335">
    <property type="entry name" value="S-adenosyl-L-methionine-dependent methyltransferases"/>
    <property type="match status" value="1"/>
</dbReference>
<dbReference type="EnsemblMetazoa" id="XM_019907898.1">
    <property type="protein sequence ID" value="XP_019763457.1"/>
    <property type="gene ID" value="LOC109539852"/>
</dbReference>
<dbReference type="EC" id="2.1.1.-" evidence="6"/>
<dbReference type="GO" id="GO:2000632">
    <property type="term" value="P:negative regulation of pre-miRNA processing"/>
    <property type="evidence" value="ECO:0007669"/>
    <property type="project" value="TreeGrafter"/>
</dbReference>
<evidence type="ECO:0000256" key="2">
    <source>
        <dbReference type="ARBA" id="ARBA00022603"/>
    </source>
</evidence>
<dbReference type="CDD" id="cd02440">
    <property type="entry name" value="AdoMet_MTases"/>
    <property type="match status" value="1"/>
</dbReference>
<dbReference type="PANTHER" id="PTHR12315">
    <property type="entry name" value="BICOID-INTERACTING PROTEIN RELATED"/>
    <property type="match status" value="1"/>
</dbReference>
<evidence type="ECO:0000313" key="8">
    <source>
        <dbReference type="EMBL" id="ENN75221.1"/>
    </source>
</evidence>
<dbReference type="PANTHER" id="PTHR12315:SF1">
    <property type="entry name" value="RNA 5'-MONOPHOSPHATE METHYLTRANSFERASE"/>
    <property type="match status" value="1"/>
</dbReference>
<dbReference type="Gene3D" id="3.40.50.150">
    <property type="entry name" value="Vaccinia Virus protein VP39"/>
    <property type="match status" value="1"/>
</dbReference>
<feature type="non-terminal residue" evidence="8">
    <location>
        <position position="1"/>
    </location>
</feature>
<dbReference type="InterPro" id="IPR010675">
    <property type="entry name" value="Bin3_C"/>
</dbReference>
<keyword evidence="2 6" id="KW-0489">Methyltransferase</keyword>
<dbReference type="AlphaFoldDB" id="N6U3M5"/>
<dbReference type="GO" id="GO:0008173">
    <property type="term" value="F:RNA methyltransferase activity"/>
    <property type="evidence" value="ECO:0007669"/>
    <property type="project" value="UniProtKB-UniRule"/>
</dbReference>
<organism evidence="8">
    <name type="scientific">Dendroctonus ponderosae</name>
    <name type="common">Mountain pine beetle</name>
    <dbReference type="NCBI Taxonomy" id="77166"/>
    <lineage>
        <taxon>Eukaryota</taxon>
        <taxon>Metazoa</taxon>
        <taxon>Ecdysozoa</taxon>
        <taxon>Arthropoda</taxon>
        <taxon>Hexapoda</taxon>
        <taxon>Insecta</taxon>
        <taxon>Pterygota</taxon>
        <taxon>Neoptera</taxon>
        <taxon>Endopterygota</taxon>
        <taxon>Coleoptera</taxon>
        <taxon>Polyphaga</taxon>
        <taxon>Cucujiformia</taxon>
        <taxon>Curculionidae</taxon>
        <taxon>Scolytinae</taxon>
        <taxon>Dendroctonus</taxon>
    </lineage>
</organism>
<evidence type="ECO:0000313" key="9">
    <source>
        <dbReference type="EnsemblMetazoa" id="XP_019763457.1"/>
    </source>
</evidence>
<evidence type="ECO:0000256" key="6">
    <source>
        <dbReference type="RuleBase" id="RU367087"/>
    </source>
</evidence>
<feature type="domain" description="Bin3-type SAM" evidence="7">
    <location>
        <begin position="1"/>
        <end position="235"/>
    </location>
</feature>
<keyword evidence="3 6" id="KW-0808">Transferase</keyword>
<dbReference type="OMA" id="LNHHDQG"/>
<dbReference type="InterPro" id="IPR039772">
    <property type="entry name" value="Bin3-like"/>
</dbReference>
<dbReference type="PROSITE" id="PS51515">
    <property type="entry name" value="BIN3_SAM"/>
    <property type="match status" value="1"/>
</dbReference>
<gene>
    <name evidence="9" type="primary">109539852</name>
    <name evidence="8" type="ORF">YQE_08231</name>
</gene>
<protein>
    <recommendedName>
        <fullName evidence="6">RNA methyltransferase</fullName>
        <ecNumber evidence="6">2.1.1.-</ecNumber>
    </recommendedName>
</protein>
<dbReference type="OrthoDB" id="273070at2759"/>
<comment type="similarity">
    <text evidence="1 6">Belongs to the methyltransferase superfamily.</text>
</comment>
<evidence type="ECO:0000313" key="10">
    <source>
        <dbReference type="Proteomes" id="UP000019118"/>
    </source>
</evidence>
<keyword evidence="10" id="KW-1185">Reference proteome</keyword>
<name>N6U3M5_DENPD</name>